<feature type="region of interest" description="Disordered" evidence="1">
    <location>
        <begin position="1"/>
        <end position="23"/>
    </location>
</feature>
<name>A0A8H3G2E2_9LECA</name>
<feature type="compositionally biased region" description="Basic and acidic residues" evidence="1">
    <location>
        <begin position="185"/>
        <end position="203"/>
    </location>
</feature>
<comment type="caution">
    <text evidence="2">The sequence shown here is derived from an EMBL/GenBank/DDBJ whole genome shotgun (WGS) entry which is preliminary data.</text>
</comment>
<dbReference type="Proteomes" id="UP000664521">
    <property type="component" value="Unassembled WGS sequence"/>
</dbReference>
<feature type="region of interest" description="Disordered" evidence="1">
    <location>
        <begin position="184"/>
        <end position="203"/>
    </location>
</feature>
<dbReference type="AlphaFoldDB" id="A0A8H3G2E2"/>
<sequence>MAAATTSATTTTNTAAAPAAPTATRTAKFVVEFSKAWRGPPISSASPPYVRPNFAIIYTRDSAAEAMQVAKRFLNERTEEEVEGWVEVPLRDEERTGGGEWAGDMRRWRTQEWSERMTQAEGTGPEGTEAGASVVGSGGDPQRVVDMKEWSADEWWDSRGCWVRRVIFGDGRMEIAVRVRGVIEGQERGRGEREDRAEGPRAE</sequence>
<dbReference type="EMBL" id="CAJPDS010000082">
    <property type="protein sequence ID" value="CAF9935329.1"/>
    <property type="molecule type" value="Genomic_DNA"/>
</dbReference>
<keyword evidence="3" id="KW-1185">Reference proteome</keyword>
<feature type="compositionally biased region" description="Low complexity" evidence="1">
    <location>
        <begin position="119"/>
        <end position="132"/>
    </location>
</feature>
<feature type="region of interest" description="Disordered" evidence="1">
    <location>
        <begin position="119"/>
        <end position="141"/>
    </location>
</feature>
<accession>A0A8H3G2E2</accession>
<reference evidence="2" key="1">
    <citation type="submission" date="2021-03" db="EMBL/GenBank/DDBJ databases">
        <authorList>
            <person name="Tagirdzhanova G."/>
        </authorList>
    </citation>
    <scope>NUCLEOTIDE SEQUENCE</scope>
</reference>
<evidence type="ECO:0000256" key="1">
    <source>
        <dbReference type="SAM" id="MobiDB-lite"/>
    </source>
</evidence>
<gene>
    <name evidence="2" type="ORF">HETSPECPRED_009747</name>
</gene>
<evidence type="ECO:0000313" key="2">
    <source>
        <dbReference type="EMBL" id="CAF9935329.1"/>
    </source>
</evidence>
<organism evidence="2 3">
    <name type="scientific">Heterodermia speciosa</name>
    <dbReference type="NCBI Taxonomy" id="116794"/>
    <lineage>
        <taxon>Eukaryota</taxon>
        <taxon>Fungi</taxon>
        <taxon>Dikarya</taxon>
        <taxon>Ascomycota</taxon>
        <taxon>Pezizomycotina</taxon>
        <taxon>Lecanoromycetes</taxon>
        <taxon>OSLEUM clade</taxon>
        <taxon>Lecanoromycetidae</taxon>
        <taxon>Caliciales</taxon>
        <taxon>Physciaceae</taxon>
        <taxon>Heterodermia</taxon>
    </lineage>
</organism>
<protein>
    <submittedName>
        <fullName evidence="2">Uncharacterized protein</fullName>
    </submittedName>
</protein>
<proteinExistence type="predicted"/>
<evidence type="ECO:0000313" key="3">
    <source>
        <dbReference type="Proteomes" id="UP000664521"/>
    </source>
</evidence>